<dbReference type="EMBL" id="FO082843">
    <property type="protein sequence ID" value="CCF64782.1"/>
    <property type="molecule type" value="Genomic_DNA"/>
</dbReference>
<dbReference type="InterPro" id="IPR036291">
    <property type="entry name" value="NAD(P)-bd_dom_sf"/>
</dbReference>
<evidence type="ECO:0000313" key="2">
    <source>
        <dbReference type="Proteomes" id="UP000008190"/>
    </source>
</evidence>
<keyword evidence="2" id="KW-1185">Reference proteome</keyword>
<dbReference type="eggNOG" id="COG0111">
    <property type="taxonomic scope" value="Bacteria"/>
</dbReference>
<dbReference type="Proteomes" id="UP000008190">
    <property type="component" value="Chromosome"/>
</dbReference>
<protein>
    <submittedName>
        <fullName evidence="1">Phosphoglycerate dehydrogenase</fullName>
    </submittedName>
</protein>
<dbReference type="Gene3D" id="3.40.50.720">
    <property type="entry name" value="NAD(P)-binding Rossmann-like Domain"/>
    <property type="match status" value="2"/>
</dbReference>
<name>H6R763_NOCCG</name>
<accession>H6R763</accession>
<reference evidence="1 2" key="1">
    <citation type="journal article" date="2012" name="J. Bacteriol.">
        <title>Genome sequence of the human- and animal-pathogenic strain Nocardia cyriacigeorgica GUH-2.</title>
        <authorList>
            <person name="Zoropogui A."/>
            <person name="Pujic P."/>
            <person name="Normand P."/>
            <person name="Barbe V."/>
            <person name="Beaman B."/>
            <person name="Beaman L."/>
            <person name="Boiron P."/>
            <person name="Colinon C."/>
            <person name="Deredjian A."/>
            <person name="Graindorge A."/>
            <person name="Mangenot S."/>
            <person name="Nazaret S."/>
            <person name="Neto M."/>
            <person name="Petit S."/>
            <person name="Roche D."/>
            <person name="Vallenet D."/>
            <person name="Rodriguez-Nava V."/>
            <person name="Richard Y."/>
            <person name="Cournoyer B."/>
            <person name="Blaha D."/>
        </authorList>
    </citation>
    <scope>NUCLEOTIDE SEQUENCE [LARGE SCALE GENOMIC DNA]</scope>
    <source>
        <strain evidence="1 2">GUH-2</strain>
    </source>
</reference>
<dbReference type="STRING" id="1127134.NOCYR_4022"/>
<evidence type="ECO:0000313" key="1">
    <source>
        <dbReference type="EMBL" id="CCF64782.1"/>
    </source>
</evidence>
<dbReference type="AlphaFoldDB" id="H6R763"/>
<organism evidence="1 2">
    <name type="scientific">Nocardia cyriacigeorgica (strain GUH-2)</name>
    <dbReference type="NCBI Taxonomy" id="1127134"/>
    <lineage>
        <taxon>Bacteria</taxon>
        <taxon>Bacillati</taxon>
        <taxon>Actinomycetota</taxon>
        <taxon>Actinomycetes</taxon>
        <taxon>Mycobacteriales</taxon>
        <taxon>Nocardiaceae</taxon>
        <taxon>Nocardia</taxon>
    </lineage>
</organism>
<dbReference type="SUPFAM" id="SSF51735">
    <property type="entry name" value="NAD(P)-binding Rossmann-fold domains"/>
    <property type="match status" value="1"/>
</dbReference>
<dbReference type="HOGENOM" id="CLU_2826788_0_0_11"/>
<dbReference type="KEGG" id="ncy:NOCYR_4022"/>
<proteinExistence type="predicted"/>
<sequence length="66" mass="7118">MLETAPCTDSPLFELPEVVATPHLGAPTAKAQERVGTTVAKSDRSLELGTPWPFAARRRCGDCHVK</sequence>
<gene>
    <name evidence="1" type="primary">serA</name>
    <name evidence="1" type="ordered locus">NOCYR_4022</name>
</gene>